<protein>
    <submittedName>
        <fullName evidence="1">AAA family ATPase</fullName>
    </submittedName>
</protein>
<reference evidence="1 2" key="1">
    <citation type="journal article" date="2021" name="ISME J.">
        <title>Genomic evolution of the class Acidithiobacillia: deep-branching Proteobacteria living in extreme acidic conditions.</title>
        <authorList>
            <person name="Moya-Beltran A."/>
            <person name="Beard S."/>
            <person name="Rojas-Villalobos C."/>
            <person name="Issotta F."/>
            <person name="Gallardo Y."/>
            <person name="Ulloa R."/>
            <person name="Giaveno A."/>
            <person name="Degli Esposti M."/>
            <person name="Johnson D.B."/>
            <person name="Quatrini R."/>
        </authorList>
    </citation>
    <scope>NUCLEOTIDE SEQUENCE [LARGE SCALE GENOMIC DNA]</scope>
    <source>
        <strain evidence="1 2">GG1-14</strain>
    </source>
</reference>
<name>A0ACD5HJ72_9PROT</name>
<organism evidence="1 2">
    <name type="scientific">Acidithiobacillus montserratensis</name>
    <dbReference type="NCBI Taxonomy" id="2729135"/>
    <lineage>
        <taxon>Bacteria</taxon>
        <taxon>Pseudomonadati</taxon>
        <taxon>Pseudomonadota</taxon>
        <taxon>Acidithiobacillia</taxon>
        <taxon>Acidithiobacillales</taxon>
        <taxon>Acidithiobacillaceae</taxon>
        <taxon>Acidithiobacillus</taxon>
    </lineage>
</organism>
<evidence type="ECO:0000313" key="1">
    <source>
        <dbReference type="EMBL" id="XRI74606.1"/>
    </source>
</evidence>
<proteinExistence type="predicted"/>
<evidence type="ECO:0000313" key="2">
    <source>
        <dbReference type="Proteomes" id="UP001195965"/>
    </source>
</evidence>
<dbReference type="EMBL" id="CP127526">
    <property type="protein sequence ID" value="XRI74606.1"/>
    <property type="molecule type" value="Genomic_DNA"/>
</dbReference>
<gene>
    <name evidence="1" type="ORF">HHS34_005290</name>
</gene>
<dbReference type="Proteomes" id="UP001195965">
    <property type="component" value="Chromosome"/>
</dbReference>
<accession>A0ACD5HJ72</accession>
<keyword evidence="2" id="KW-1185">Reference proteome</keyword>
<sequence length="502" mass="55706">MQLTDEQKAAVAMAMRRESFKISALAGTGKTTTLVAIASALPGLRGLYLSFNKIIALEAQKKFSGTGCEARTFHSLAFSGFGKKYGARLNKRLNPGYLRSRFHITGDHAFTLSEMVLGTVGKFLRTADNTVSMDHIHWGDMCASAFAMKKELDEAARYISDDDLSEKSKNNQLRARADMEVKLCHRLSKEAVKMAQTVFEEMSRTGSDVPVSHDLYLREYILTKPDLSRSYDYLLFDEAQDADGLMLLLTEAQKIPVFYVGDAFQQIYAWRGAKNAMQSLDLPETQLTTSFRFGQEIADDANVVLESLGARHFLRGRPGFTSRVLVGGGGKAVISRTNEGVMASIQAALSRGVRAGASGRRGILGFLRDYESLVNGRPTGAFSLFKDDGDLRSFADSDGGKDLAVFLKLVDTYGLDELRDAMERVVDLDTDKDAWRGCDHIAITAHKSKGMEFDEVSLAEDLFFPKRLESEEERRLLYVAKTRAIRVLHQPMMGLGMRTDSK</sequence>